<dbReference type="PANTHER" id="PTHR43130:SF7">
    <property type="entry name" value="DJ-1_PFPI DOMAIN-CONTAINING PROTEIN"/>
    <property type="match status" value="1"/>
</dbReference>
<dbReference type="Gene3D" id="3.40.50.880">
    <property type="match status" value="1"/>
</dbReference>
<evidence type="ECO:0000259" key="1">
    <source>
        <dbReference type="Pfam" id="PF01965"/>
    </source>
</evidence>
<dbReference type="RefSeq" id="XP_064666937.1">
    <property type="nucleotide sequence ID" value="XM_064812134.1"/>
</dbReference>
<proteinExistence type="predicted"/>
<comment type="caution">
    <text evidence="2">The sequence shown here is derived from an EMBL/GenBank/DDBJ whole genome shotgun (WGS) entry which is preliminary data.</text>
</comment>
<keyword evidence="2" id="KW-0315">Glutamine amidotransferase</keyword>
<feature type="domain" description="DJ-1/PfpI" evidence="1">
    <location>
        <begin position="39"/>
        <end position="174"/>
    </location>
</feature>
<dbReference type="Pfam" id="PF01965">
    <property type="entry name" value="DJ-1_PfpI"/>
    <property type="match status" value="1"/>
</dbReference>
<gene>
    <name evidence="2" type="ORF">N656DRAFT_716445</name>
</gene>
<protein>
    <submittedName>
        <fullName evidence="2">Class I glutamine amidotransferase-like protein</fullName>
    </submittedName>
</protein>
<evidence type="ECO:0000313" key="3">
    <source>
        <dbReference type="Proteomes" id="UP001302812"/>
    </source>
</evidence>
<dbReference type="SUPFAM" id="SSF52317">
    <property type="entry name" value="Class I glutamine amidotransferase-like"/>
    <property type="match status" value="1"/>
</dbReference>
<dbReference type="AlphaFoldDB" id="A0AAN6QFN4"/>
<dbReference type="InterPro" id="IPR029062">
    <property type="entry name" value="Class_I_gatase-like"/>
</dbReference>
<dbReference type="PANTHER" id="PTHR43130">
    <property type="entry name" value="ARAC-FAMILY TRANSCRIPTIONAL REGULATOR"/>
    <property type="match status" value="1"/>
</dbReference>
<accession>A0AAN6QFN4</accession>
<sequence length="232" mass="25991">MANRPSPKKLRIGVMLEEVQFSDVVGMDIFGNLSKEYMNEVKQFDVNGSLAQFEDYAMDIEFLFLATALEPARVTPGLRVVPTVTYDDCPRDLDIVIIGGPLLSHRPPQADKFMKEAWTKTRVWMTTCIGSIWLASSGVLEGKTCTCNREFLEGARKLYPGVNWLDQRWVVEDKPYDGEGKGELWTGGGAGAGLHMIITYCLENFDPKFVDTMALKGLDFRLNGNAGQFYID</sequence>
<keyword evidence="3" id="KW-1185">Reference proteome</keyword>
<dbReference type="Proteomes" id="UP001302812">
    <property type="component" value="Unassembled WGS sequence"/>
</dbReference>
<evidence type="ECO:0000313" key="2">
    <source>
        <dbReference type="EMBL" id="KAK4109367.1"/>
    </source>
</evidence>
<dbReference type="EMBL" id="MU853357">
    <property type="protein sequence ID" value="KAK4109367.1"/>
    <property type="molecule type" value="Genomic_DNA"/>
</dbReference>
<dbReference type="GeneID" id="89936259"/>
<dbReference type="InterPro" id="IPR002818">
    <property type="entry name" value="DJ-1/PfpI"/>
</dbReference>
<dbReference type="InterPro" id="IPR052158">
    <property type="entry name" value="INH-QAR"/>
</dbReference>
<name>A0AAN6QFN4_9PEZI</name>
<reference evidence="2" key="1">
    <citation type="journal article" date="2023" name="Mol. Phylogenet. Evol.">
        <title>Genome-scale phylogeny and comparative genomics of the fungal order Sordariales.</title>
        <authorList>
            <person name="Hensen N."/>
            <person name="Bonometti L."/>
            <person name="Westerberg I."/>
            <person name="Brannstrom I.O."/>
            <person name="Guillou S."/>
            <person name="Cros-Aarteil S."/>
            <person name="Calhoun S."/>
            <person name="Haridas S."/>
            <person name="Kuo A."/>
            <person name="Mondo S."/>
            <person name="Pangilinan J."/>
            <person name="Riley R."/>
            <person name="LaButti K."/>
            <person name="Andreopoulos B."/>
            <person name="Lipzen A."/>
            <person name="Chen C."/>
            <person name="Yan M."/>
            <person name="Daum C."/>
            <person name="Ng V."/>
            <person name="Clum A."/>
            <person name="Steindorff A."/>
            <person name="Ohm R.A."/>
            <person name="Martin F."/>
            <person name="Silar P."/>
            <person name="Natvig D.O."/>
            <person name="Lalanne C."/>
            <person name="Gautier V."/>
            <person name="Ament-Velasquez S.L."/>
            <person name="Kruys A."/>
            <person name="Hutchinson M.I."/>
            <person name="Powell A.J."/>
            <person name="Barry K."/>
            <person name="Miller A.N."/>
            <person name="Grigoriev I.V."/>
            <person name="Debuchy R."/>
            <person name="Gladieux P."/>
            <person name="Hiltunen Thoren M."/>
            <person name="Johannesson H."/>
        </authorList>
    </citation>
    <scope>NUCLEOTIDE SEQUENCE</scope>
    <source>
        <strain evidence="2">CBS 508.74</strain>
    </source>
</reference>
<organism evidence="2 3">
    <name type="scientific">Canariomyces notabilis</name>
    <dbReference type="NCBI Taxonomy" id="2074819"/>
    <lineage>
        <taxon>Eukaryota</taxon>
        <taxon>Fungi</taxon>
        <taxon>Dikarya</taxon>
        <taxon>Ascomycota</taxon>
        <taxon>Pezizomycotina</taxon>
        <taxon>Sordariomycetes</taxon>
        <taxon>Sordariomycetidae</taxon>
        <taxon>Sordariales</taxon>
        <taxon>Chaetomiaceae</taxon>
        <taxon>Canariomyces</taxon>
    </lineage>
</organism>
<reference evidence="2" key="2">
    <citation type="submission" date="2023-05" db="EMBL/GenBank/DDBJ databases">
        <authorList>
            <consortium name="Lawrence Berkeley National Laboratory"/>
            <person name="Steindorff A."/>
            <person name="Hensen N."/>
            <person name="Bonometti L."/>
            <person name="Westerberg I."/>
            <person name="Brannstrom I.O."/>
            <person name="Guillou S."/>
            <person name="Cros-Aarteil S."/>
            <person name="Calhoun S."/>
            <person name="Haridas S."/>
            <person name="Kuo A."/>
            <person name="Mondo S."/>
            <person name="Pangilinan J."/>
            <person name="Riley R."/>
            <person name="Labutti K."/>
            <person name="Andreopoulos B."/>
            <person name="Lipzen A."/>
            <person name="Chen C."/>
            <person name="Yanf M."/>
            <person name="Daum C."/>
            <person name="Ng V."/>
            <person name="Clum A."/>
            <person name="Ohm R."/>
            <person name="Martin F."/>
            <person name="Silar P."/>
            <person name="Natvig D."/>
            <person name="Lalanne C."/>
            <person name="Gautier V."/>
            <person name="Ament-Velasquez S.L."/>
            <person name="Kruys A."/>
            <person name="Hutchinson M.I."/>
            <person name="Powell A.J."/>
            <person name="Barry K."/>
            <person name="Miller A.N."/>
            <person name="Grigoriev I.V."/>
            <person name="Debuchy R."/>
            <person name="Gladieux P."/>
            <person name="Thoren M.H."/>
            <person name="Johannesson H."/>
        </authorList>
    </citation>
    <scope>NUCLEOTIDE SEQUENCE</scope>
    <source>
        <strain evidence="2">CBS 508.74</strain>
    </source>
</reference>